<keyword evidence="3" id="KW-1185">Reference proteome</keyword>
<protein>
    <submittedName>
        <fullName evidence="2">Uncharacterized protein</fullName>
    </submittedName>
</protein>
<evidence type="ECO:0000313" key="3">
    <source>
        <dbReference type="Proteomes" id="UP000824469"/>
    </source>
</evidence>
<name>A0AA38CL52_TAXCH</name>
<proteinExistence type="predicted"/>
<gene>
    <name evidence="2" type="ORF">KI387_013928</name>
</gene>
<organism evidence="2 3">
    <name type="scientific">Taxus chinensis</name>
    <name type="common">Chinese yew</name>
    <name type="synonym">Taxus wallichiana var. chinensis</name>
    <dbReference type="NCBI Taxonomy" id="29808"/>
    <lineage>
        <taxon>Eukaryota</taxon>
        <taxon>Viridiplantae</taxon>
        <taxon>Streptophyta</taxon>
        <taxon>Embryophyta</taxon>
        <taxon>Tracheophyta</taxon>
        <taxon>Spermatophyta</taxon>
        <taxon>Pinopsida</taxon>
        <taxon>Pinidae</taxon>
        <taxon>Conifers II</taxon>
        <taxon>Cupressales</taxon>
        <taxon>Taxaceae</taxon>
        <taxon>Taxus</taxon>
    </lineage>
</organism>
<dbReference type="EMBL" id="JAHRHJ020000009">
    <property type="protein sequence ID" value="KAH9302345.1"/>
    <property type="molecule type" value="Genomic_DNA"/>
</dbReference>
<evidence type="ECO:0000313" key="2">
    <source>
        <dbReference type="EMBL" id="KAH9302345.1"/>
    </source>
</evidence>
<comment type="caution">
    <text evidence="2">The sequence shown here is derived from an EMBL/GenBank/DDBJ whole genome shotgun (WGS) entry which is preliminary data.</text>
</comment>
<dbReference type="Proteomes" id="UP000824469">
    <property type="component" value="Unassembled WGS sequence"/>
</dbReference>
<evidence type="ECO:0000256" key="1">
    <source>
        <dbReference type="SAM" id="MobiDB-lite"/>
    </source>
</evidence>
<feature type="region of interest" description="Disordered" evidence="1">
    <location>
        <begin position="20"/>
        <end position="50"/>
    </location>
</feature>
<feature type="non-terminal residue" evidence="2">
    <location>
        <position position="50"/>
    </location>
</feature>
<sequence length="50" mass="5565">MCNPIRNRICVVIVRWKSDKRAWESTSNSSSHPTSRGRAETADGDGIYVG</sequence>
<reference evidence="2 3" key="1">
    <citation type="journal article" date="2021" name="Nat. Plants">
        <title>The Taxus genome provides insights into paclitaxel biosynthesis.</title>
        <authorList>
            <person name="Xiong X."/>
            <person name="Gou J."/>
            <person name="Liao Q."/>
            <person name="Li Y."/>
            <person name="Zhou Q."/>
            <person name="Bi G."/>
            <person name="Li C."/>
            <person name="Du R."/>
            <person name="Wang X."/>
            <person name="Sun T."/>
            <person name="Guo L."/>
            <person name="Liang H."/>
            <person name="Lu P."/>
            <person name="Wu Y."/>
            <person name="Zhang Z."/>
            <person name="Ro D.K."/>
            <person name="Shang Y."/>
            <person name="Huang S."/>
            <person name="Yan J."/>
        </authorList>
    </citation>
    <scope>NUCLEOTIDE SEQUENCE [LARGE SCALE GENOMIC DNA]</scope>
    <source>
        <strain evidence="2">Ta-2019</strain>
    </source>
</reference>
<feature type="compositionally biased region" description="Low complexity" evidence="1">
    <location>
        <begin position="25"/>
        <end position="34"/>
    </location>
</feature>
<feature type="non-terminal residue" evidence="2">
    <location>
        <position position="1"/>
    </location>
</feature>
<accession>A0AA38CL52</accession>
<dbReference type="AlphaFoldDB" id="A0AA38CL52"/>